<dbReference type="GO" id="GO:0006207">
    <property type="term" value="P:'de novo' pyrimidine nucleobase biosynthetic process"/>
    <property type="evidence" value="ECO:0007669"/>
    <property type="project" value="InterPro"/>
</dbReference>
<dbReference type="InterPro" id="IPR020542">
    <property type="entry name" value="Asp_carbamoyltrfase_reg_C"/>
</dbReference>
<dbReference type="GO" id="GO:0016740">
    <property type="term" value="F:transferase activity"/>
    <property type="evidence" value="ECO:0007669"/>
    <property type="project" value="UniProtKB-KW"/>
</dbReference>
<dbReference type="InterPro" id="IPR002801">
    <property type="entry name" value="Asp_carbamoylTrfase_reg"/>
</dbReference>
<keyword evidence="3" id="KW-0665">Pyrimidine biosynthesis</keyword>
<evidence type="ECO:0000259" key="4">
    <source>
        <dbReference type="Pfam" id="PF01948"/>
    </source>
</evidence>
<dbReference type="GO" id="GO:0009347">
    <property type="term" value="C:aspartate carbamoyltransferase complex"/>
    <property type="evidence" value="ECO:0007669"/>
    <property type="project" value="InterPro"/>
</dbReference>
<organism evidence="6">
    <name type="scientific">invertebrate metagenome</name>
    <dbReference type="NCBI Taxonomy" id="1711999"/>
    <lineage>
        <taxon>unclassified sequences</taxon>
        <taxon>metagenomes</taxon>
        <taxon>organismal metagenomes</taxon>
    </lineage>
</organism>
<dbReference type="AlphaFoldDB" id="A0A2H9TC41"/>
<dbReference type="InterPro" id="IPR020545">
    <property type="entry name" value="Asp_carbamoyltransf_reg_N"/>
</dbReference>
<sequence>MNNTMNNKLLVEAIRKGTVIDHIPAGQGVKILERLHLLNGDDRITVGFNLPSGQQGQKDIIKVTDRMFTENEANELTLFAPGATINVIDNYNVVEKFKMSVPKNLKGVFECPNSNCISHNEPVSTLFYLKEKGADIELRCHYCEKSFSKDIVAGL</sequence>
<dbReference type="Pfam" id="PF02748">
    <property type="entry name" value="PyrI_C"/>
    <property type="match status" value="1"/>
</dbReference>
<keyword evidence="6" id="KW-0808">Transferase</keyword>
<evidence type="ECO:0000256" key="3">
    <source>
        <dbReference type="ARBA" id="ARBA00022975"/>
    </source>
</evidence>
<comment type="caution">
    <text evidence="6">The sequence shown here is derived from an EMBL/GenBank/DDBJ whole genome shotgun (WGS) entry which is preliminary data.</text>
</comment>
<dbReference type="HAMAP" id="MF_00002">
    <property type="entry name" value="Asp_carb_tr_reg"/>
    <property type="match status" value="1"/>
</dbReference>
<dbReference type="Gene3D" id="2.30.30.20">
    <property type="entry name" value="Aspartate carbamoyltransferase regulatory subunit, C-terminal domain"/>
    <property type="match status" value="1"/>
</dbReference>
<dbReference type="Pfam" id="PF01948">
    <property type="entry name" value="PyrI"/>
    <property type="match status" value="1"/>
</dbReference>
<evidence type="ECO:0000256" key="2">
    <source>
        <dbReference type="ARBA" id="ARBA00022833"/>
    </source>
</evidence>
<gene>
    <name evidence="6" type="primary">pyrI</name>
    <name evidence="6" type="ORF">CI610_00163</name>
</gene>
<dbReference type="GO" id="GO:0046872">
    <property type="term" value="F:metal ion binding"/>
    <property type="evidence" value="ECO:0007669"/>
    <property type="project" value="UniProtKB-KW"/>
</dbReference>
<dbReference type="EMBL" id="NSIT01000004">
    <property type="protein sequence ID" value="PJE80820.1"/>
    <property type="molecule type" value="Genomic_DNA"/>
</dbReference>
<proteinExistence type="inferred from homology"/>
<name>A0A2H9TC41_9ZZZZ</name>
<dbReference type="GO" id="GO:0006221">
    <property type="term" value="P:pyrimidine nucleotide biosynthetic process"/>
    <property type="evidence" value="ECO:0007669"/>
    <property type="project" value="UniProtKB-KW"/>
</dbReference>
<dbReference type="NCBIfam" id="TIGR00240">
    <property type="entry name" value="ATCase_reg"/>
    <property type="match status" value="1"/>
</dbReference>
<feature type="domain" description="Aspartate carbamoyltransferase regulatory subunit C-terminal" evidence="5">
    <location>
        <begin position="105"/>
        <end position="152"/>
    </location>
</feature>
<accession>A0A2H9TC41</accession>
<dbReference type="PANTHER" id="PTHR35805:SF1">
    <property type="entry name" value="ASPARTATE CARBAMOYLTRANSFERASE REGULATORY CHAIN"/>
    <property type="match status" value="1"/>
</dbReference>
<dbReference type="SUPFAM" id="SSF57825">
    <property type="entry name" value="Aspartate carbamoyltransferase, Regulatory-chain, C-terminal domain"/>
    <property type="match status" value="1"/>
</dbReference>
<dbReference type="InterPro" id="IPR036792">
    <property type="entry name" value="Asp_carbatrfase_reg_C_sf"/>
</dbReference>
<keyword evidence="1" id="KW-0479">Metal-binding</keyword>
<reference evidence="6" key="1">
    <citation type="journal article" date="2017" name="Appl. Environ. Microbiol.">
        <title>Molecular characterization of an Endozoicomonas-like organism causing infection in king scallop Pecten maximus L.</title>
        <authorList>
            <person name="Cano I."/>
            <person name="van Aerle R."/>
            <person name="Ross S."/>
            <person name="Verner-Jeffreys D.W."/>
            <person name="Paley R.K."/>
            <person name="Rimmer G."/>
            <person name="Ryder D."/>
            <person name="Hooper P."/>
            <person name="Stone D."/>
            <person name="Feist S.W."/>
        </authorList>
    </citation>
    <scope>NUCLEOTIDE SEQUENCE</scope>
</reference>
<evidence type="ECO:0000259" key="5">
    <source>
        <dbReference type="Pfam" id="PF02748"/>
    </source>
</evidence>
<dbReference type="Gene3D" id="3.30.70.140">
    <property type="entry name" value="Aspartate carbamoyltransferase regulatory subunit, N-terminal domain"/>
    <property type="match status" value="1"/>
</dbReference>
<keyword evidence="2" id="KW-0862">Zinc</keyword>
<evidence type="ECO:0000313" key="6">
    <source>
        <dbReference type="EMBL" id="PJE80820.1"/>
    </source>
</evidence>
<dbReference type="PANTHER" id="PTHR35805">
    <property type="entry name" value="ASPARTATE CARBAMOYLTRANSFERASE REGULATORY CHAIN"/>
    <property type="match status" value="1"/>
</dbReference>
<evidence type="ECO:0000256" key="1">
    <source>
        <dbReference type="ARBA" id="ARBA00022723"/>
    </source>
</evidence>
<feature type="domain" description="Aspartate carbamoyltransferase regulatory subunit N-terminal" evidence="4">
    <location>
        <begin position="10"/>
        <end position="99"/>
    </location>
</feature>
<protein>
    <submittedName>
        <fullName evidence="6">Aspartate carbamoyltransferase regulatory chain</fullName>
    </submittedName>
</protein>
<dbReference type="InterPro" id="IPR036793">
    <property type="entry name" value="Asp_carbatrfase_reg_N_sf"/>
</dbReference>
<dbReference type="SUPFAM" id="SSF54893">
    <property type="entry name" value="Aspartate carbamoyltransferase, Regulatory-chain, N-terminal domain"/>
    <property type="match status" value="1"/>
</dbReference>